<protein>
    <submittedName>
        <fullName evidence="5">GvpL/GvpF family gas vesicle protein</fullName>
    </submittedName>
</protein>
<reference evidence="5 6" key="1">
    <citation type="submission" date="2023-03" db="EMBL/GenBank/DDBJ databases">
        <title>Isolation and description of six Streptomyces strains from soil environments, able to metabolize different microbial glucans.</title>
        <authorList>
            <person name="Widen T."/>
            <person name="Larsbrink J."/>
        </authorList>
    </citation>
    <scope>NUCLEOTIDE SEQUENCE [LARGE SCALE GENOMIC DNA]</scope>
    <source>
        <strain evidence="5 6">Alt2</strain>
    </source>
</reference>
<accession>A0ABY9J178</accession>
<gene>
    <name evidence="5" type="ORF">P8A19_05945</name>
</gene>
<feature type="region of interest" description="Disordered" evidence="4">
    <location>
        <begin position="145"/>
        <end position="170"/>
    </location>
</feature>
<name>A0ABY9J178_9ACTN</name>
<feature type="compositionally biased region" description="Low complexity" evidence="4">
    <location>
        <begin position="156"/>
        <end position="170"/>
    </location>
</feature>
<dbReference type="Proteomes" id="UP001235744">
    <property type="component" value="Chromosome"/>
</dbReference>
<dbReference type="Pfam" id="PF06386">
    <property type="entry name" value="GvpL_GvpF"/>
    <property type="match status" value="1"/>
</dbReference>
<evidence type="ECO:0000256" key="3">
    <source>
        <dbReference type="ARBA" id="ARBA00035643"/>
    </source>
</evidence>
<evidence type="ECO:0000256" key="4">
    <source>
        <dbReference type="SAM" id="MobiDB-lite"/>
    </source>
</evidence>
<keyword evidence="1" id="KW-0304">Gas vesicle</keyword>
<dbReference type="InterPro" id="IPR009430">
    <property type="entry name" value="GvpL/GvpF"/>
</dbReference>
<keyword evidence="6" id="KW-1185">Reference proteome</keyword>
<dbReference type="PANTHER" id="PTHR36852">
    <property type="entry name" value="PROTEIN GVPL 2"/>
    <property type="match status" value="1"/>
</dbReference>
<dbReference type="EMBL" id="CP120988">
    <property type="protein sequence ID" value="WLQ61582.1"/>
    <property type="molecule type" value="Genomic_DNA"/>
</dbReference>
<evidence type="ECO:0000256" key="2">
    <source>
        <dbReference type="ARBA" id="ARBA00035108"/>
    </source>
</evidence>
<comment type="similarity">
    <text evidence="3">Belongs to the gas vesicle GvpF/GvpL family.</text>
</comment>
<evidence type="ECO:0000313" key="5">
    <source>
        <dbReference type="EMBL" id="WLQ61582.1"/>
    </source>
</evidence>
<evidence type="ECO:0000313" key="6">
    <source>
        <dbReference type="Proteomes" id="UP001235744"/>
    </source>
</evidence>
<comment type="subcellular location">
    <subcellularLocation>
        <location evidence="2">Gas vesicle</location>
    </subcellularLocation>
</comment>
<proteinExistence type="inferred from homology"/>
<organism evidence="5 6">
    <name type="scientific">Streptomyces poriferorum</name>
    <dbReference type="NCBI Taxonomy" id="2798799"/>
    <lineage>
        <taxon>Bacteria</taxon>
        <taxon>Bacillati</taxon>
        <taxon>Actinomycetota</taxon>
        <taxon>Actinomycetes</taxon>
        <taxon>Kitasatosporales</taxon>
        <taxon>Streptomycetaceae</taxon>
        <taxon>Streptomyces</taxon>
    </lineage>
</organism>
<evidence type="ECO:0000256" key="1">
    <source>
        <dbReference type="ARBA" id="ARBA00022987"/>
    </source>
</evidence>
<dbReference type="PANTHER" id="PTHR36852:SF1">
    <property type="entry name" value="PROTEIN GVPL 2"/>
    <property type="match status" value="1"/>
</dbReference>
<sequence length="271" mass="29584">MTERGTGTSEANAVYAFAVCHTEGDPDVERLTGVTRDEPVRCLRIGSLTAIVQTVRGSDFTDEVWQKRLTDEAELERYARAHHSVVSAVASQFPTVPLPLATLYNGDERAALSLAGESARFRAALTRIAHHAEWGVKVYVPVARSAGDDPSDERPASAATRTRPATGAGRAYLERKRNLHSRREQRQADSLRVADAVDADVSRLATESRRLRPHGGGAGDDRRVQVLNATYLVAGHRAAELDLLVAELRRRTGAHIEVSGPWVPYSFVGEV</sequence>